<comment type="caution">
    <text evidence="1">The sequence shown here is derived from an EMBL/GenBank/DDBJ whole genome shotgun (WGS) entry which is preliminary data.</text>
</comment>
<organism evidence="1 2">
    <name type="scientific">Lentzea roselyniae</name>
    <dbReference type="NCBI Taxonomy" id="531940"/>
    <lineage>
        <taxon>Bacteria</taxon>
        <taxon>Bacillati</taxon>
        <taxon>Actinomycetota</taxon>
        <taxon>Actinomycetes</taxon>
        <taxon>Pseudonocardiales</taxon>
        <taxon>Pseudonocardiaceae</taxon>
        <taxon>Lentzea</taxon>
    </lineage>
</organism>
<evidence type="ECO:0000313" key="2">
    <source>
        <dbReference type="Proteomes" id="UP001500711"/>
    </source>
</evidence>
<protein>
    <submittedName>
        <fullName evidence="1">Uncharacterized protein</fullName>
    </submittedName>
</protein>
<gene>
    <name evidence="1" type="ORF">GCM10022267_76880</name>
</gene>
<reference evidence="2" key="1">
    <citation type="journal article" date="2019" name="Int. J. Syst. Evol. Microbiol.">
        <title>The Global Catalogue of Microorganisms (GCM) 10K type strain sequencing project: providing services to taxonomists for standard genome sequencing and annotation.</title>
        <authorList>
            <consortium name="The Broad Institute Genomics Platform"/>
            <consortium name="The Broad Institute Genome Sequencing Center for Infectious Disease"/>
            <person name="Wu L."/>
            <person name="Ma J."/>
        </authorList>
    </citation>
    <scope>NUCLEOTIDE SEQUENCE [LARGE SCALE GENOMIC DNA]</scope>
    <source>
        <strain evidence="2">JCM 17494</strain>
    </source>
</reference>
<dbReference type="EMBL" id="BAABBE010000034">
    <property type="protein sequence ID" value="GAA3678744.1"/>
    <property type="molecule type" value="Genomic_DNA"/>
</dbReference>
<proteinExistence type="predicted"/>
<sequence>MNTAELGVGVGHGALRKSFCRGDPVGEGDQRRDVMLTEPRVFGGDDDGVSVCLSHEVAFRLNS</sequence>
<name>A0ABP7C6Y2_9PSEU</name>
<accession>A0ABP7C6Y2</accession>
<keyword evidence="2" id="KW-1185">Reference proteome</keyword>
<dbReference type="Proteomes" id="UP001500711">
    <property type="component" value="Unassembled WGS sequence"/>
</dbReference>
<evidence type="ECO:0000313" key="1">
    <source>
        <dbReference type="EMBL" id="GAA3678744.1"/>
    </source>
</evidence>